<dbReference type="InterPro" id="IPR045022">
    <property type="entry name" value="KDSR-like"/>
</dbReference>
<dbReference type="EMBL" id="HBHK01013297">
    <property type="protein sequence ID" value="CAD9684245.1"/>
    <property type="molecule type" value="Transcribed_RNA"/>
</dbReference>
<evidence type="ECO:0000256" key="3">
    <source>
        <dbReference type="ARBA" id="ARBA00004991"/>
    </source>
</evidence>
<keyword evidence="4" id="KW-0256">Endoplasmic reticulum</keyword>
<evidence type="ECO:0000256" key="6">
    <source>
        <dbReference type="ARBA" id="ARBA00022919"/>
    </source>
</evidence>
<evidence type="ECO:0000256" key="9">
    <source>
        <dbReference type="ARBA" id="ARBA00026112"/>
    </source>
</evidence>
<dbReference type="SUPFAM" id="SSF51735">
    <property type="entry name" value="NAD(P)-binding Rossmann-fold domains"/>
    <property type="match status" value="1"/>
</dbReference>
<evidence type="ECO:0000313" key="11">
    <source>
        <dbReference type="EMBL" id="CAD9684245.1"/>
    </source>
</evidence>
<keyword evidence="6" id="KW-0746">Sphingolipid metabolism</keyword>
<comment type="pathway">
    <text evidence="3">Sphingolipid metabolism.</text>
</comment>
<gene>
    <name evidence="11" type="ORF">QSP1433_LOCUS8365</name>
</gene>
<keyword evidence="8" id="KW-0443">Lipid metabolism</keyword>
<accession>A0A7S2WFY2</accession>
<dbReference type="InterPro" id="IPR002347">
    <property type="entry name" value="SDR_fam"/>
</dbReference>
<evidence type="ECO:0000256" key="1">
    <source>
        <dbReference type="ARBA" id="ARBA00004240"/>
    </source>
</evidence>
<comment type="pathway">
    <text evidence="2">Lipid metabolism; sphingolipid metabolism.</text>
</comment>
<evidence type="ECO:0000256" key="2">
    <source>
        <dbReference type="ARBA" id="ARBA00004760"/>
    </source>
</evidence>
<dbReference type="PANTHER" id="PTHR43550">
    <property type="entry name" value="3-KETODIHYDROSPHINGOSINE REDUCTASE"/>
    <property type="match status" value="1"/>
</dbReference>
<keyword evidence="7" id="KW-0560">Oxidoreductase</keyword>
<comment type="subcellular location">
    <subcellularLocation>
        <location evidence="1">Endoplasmic reticulum</location>
    </subcellularLocation>
</comment>
<sequence length="336" mass="36582">MLEFLLYIGGATLLATLLTRNYFKRKDNDYYVGKHVVITGGSEGMGFQLAKELFLMGAKVTIMARTKAKLEKAKSDILSLKKTSPLSIKDSASIEFVPCNVTDYKAVGETMKEAVKLQGGVPINTTIMSAGRSVPGYFLDQDPQVFMDQMNLNYMGCVNVSKVAAAMMIESGTKGHLVLVSSCAASASFTGYSSYAPTKSAVRGLADAMRNELRGFGIQVHIAYPPDTDTPGFEKENETKPKETLEISPPEVYSAHSVAMCMLDGILRGEYHLPSPDIVQNFLISSTVNITPRGRWAPVEIVLAPIIALAMLGFKFHADRVAVQYGKRVLQSMGVK</sequence>
<protein>
    <recommendedName>
        <fullName evidence="9">3-dehydrosphinganine reductase</fullName>
        <ecNumber evidence="9">1.1.1.102</ecNumber>
    </recommendedName>
</protein>
<keyword evidence="10" id="KW-1133">Transmembrane helix</keyword>
<proteinExistence type="predicted"/>
<feature type="transmembrane region" description="Helical" evidence="10">
    <location>
        <begin position="296"/>
        <end position="318"/>
    </location>
</feature>
<dbReference type="PANTHER" id="PTHR43550:SF3">
    <property type="entry name" value="3-KETODIHYDROSPHINGOSINE REDUCTASE"/>
    <property type="match status" value="1"/>
</dbReference>
<keyword evidence="10" id="KW-0812">Transmembrane</keyword>
<dbReference type="CDD" id="cd08939">
    <property type="entry name" value="KDSR-like_SDR_c"/>
    <property type="match status" value="1"/>
</dbReference>
<dbReference type="Pfam" id="PF00106">
    <property type="entry name" value="adh_short"/>
    <property type="match status" value="1"/>
</dbReference>
<name>A0A7S2WFY2_9STRA</name>
<dbReference type="GO" id="GO:0005789">
    <property type="term" value="C:endoplasmic reticulum membrane"/>
    <property type="evidence" value="ECO:0007669"/>
    <property type="project" value="TreeGrafter"/>
</dbReference>
<evidence type="ECO:0000256" key="5">
    <source>
        <dbReference type="ARBA" id="ARBA00022857"/>
    </source>
</evidence>
<dbReference type="Gene3D" id="3.40.50.720">
    <property type="entry name" value="NAD(P)-binding Rossmann-like Domain"/>
    <property type="match status" value="1"/>
</dbReference>
<evidence type="ECO:0000256" key="10">
    <source>
        <dbReference type="SAM" id="Phobius"/>
    </source>
</evidence>
<reference evidence="11" key="1">
    <citation type="submission" date="2021-01" db="EMBL/GenBank/DDBJ databases">
        <authorList>
            <person name="Corre E."/>
            <person name="Pelletier E."/>
            <person name="Niang G."/>
            <person name="Scheremetjew M."/>
            <person name="Finn R."/>
            <person name="Kale V."/>
            <person name="Holt S."/>
            <person name="Cochrane G."/>
            <person name="Meng A."/>
            <person name="Brown T."/>
            <person name="Cohen L."/>
        </authorList>
    </citation>
    <scope>NUCLEOTIDE SEQUENCE</scope>
    <source>
        <strain evidence="11">NY070348D</strain>
    </source>
</reference>
<evidence type="ECO:0000256" key="7">
    <source>
        <dbReference type="ARBA" id="ARBA00023002"/>
    </source>
</evidence>
<dbReference type="GO" id="GO:0006666">
    <property type="term" value="P:3-keto-sphinganine metabolic process"/>
    <property type="evidence" value="ECO:0007669"/>
    <property type="project" value="InterPro"/>
</dbReference>
<dbReference type="EC" id="1.1.1.102" evidence="9"/>
<dbReference type="GO" id="GO:0047560">
    <property type="term" value="F:3-dehydrosphinganine reductase activity"/>
    <property type="evidence" value="ECO:0007669"/>
    <property type="project" value="UniProtKB-EC"/>
</dbReference>
<dbReference type="InterPro" id="IPR036291">
    <property type="entry name" value="NAD(P)-bd_dom_sf"/>
</dbReference>
<dbReference type="GO" id="GO:0030148">
    <property type="term" value="P:sphingolipid biosynthetic process"/>
    <property type="evidence" value="ECO:0007669"/>
    <property type="project" value="InterPro"/>
</dbReference>
<dbReference type="AlphaFoldDB" id="A0A7S2WFY2"/>
<dbReference type="PRINTS" id="PR00081">
    <property type="entry name" value="GDHRDH"/>
</dbReference>
<organism evidence="11">
    <name type="scientific">Mucochytrium quahogii</name>
    <dbReference type="NCBI Taxonomy" id="96639"/>
    <lineage>
        <taxon>Eukaryota</taxon>
        <taxon>Sar</taxon>
        <taxon>Stramenopiles</taxon>
        <taxon>Bigyra</taxon>
        <taxon>Labyrinthulomycetes</taxon>
        <taxon>Thraustochytrida</taxon>
        <taxon>Thraustochytriidae</taxon>
        <taxon>Mucochytrium</taxon>
    </lineage>
</organism>
<keyword evidence="5" id="KW-0521">NADP</keyword>
<evidence type="ECO:0000256" key="4">
    <source>
        <dbReference type="ARBA" id="ARBA00022824"/>
    </source>
</evidence>
<keyword evidence="10" id="KW-0472">Membrane</keyword>
<evidence type="ECO:0000256" key="8">
    <source>
        <dbReference type="ARBA" id="ARBA00023098"/>
    </source>
</evidence>